<dbReference type="RefSeq" id="WP_183334204.1">
    <property type="nucleotide sequence ID" value="NZ_BMHX01000003.1"/>
</dbReference>
<comment type="similarity">
    <text evidence="1 7">Belongs to the MurCDEF family. MurE subfamily.</text>
</comment>
<feature type="short sequence motif" description="Meso-diaminopimelate recognition motif" evidence="7">
    <location>
        <begin position="413"/>
        <end position="416"/>
    </location>
</feature>
<dbReference type="Pfam" id="PF08245">
    <property type="entry name" value="Mur_ligase_M"/>
    <property type="match status" value="1"/>
</dbReference>
<keyword evidence="7" id="KW-0547">Nucleotide-binding</keyword>
<proteinExistence type="inferred from homology"/>
<dbReference type="GO" id="GO:0000287">
    <property type="term" value="F:magnesium ion binding"/>
    <property type="evidence" value="ECO:0007669"/>
    <property type="project" value="UniProtKB-UniRule"/>
</dbReference>
<organism evidence="12 13">
    <name type="scientific">Chelatococcus composti</name>
    <dbReference type="NCBI Taxonomy" id="1743235"/>
    <lineage>
        <taxon>Bacteria</taxon>
        <taxon>Pseudomonadati</taxon>
        <taxon>Pseudomonadota</taxon>
        <taxon>Alphaproteobacteria</taxon>
        <taxon>Hyphomicrobiales</taxon>
        <taxon>Chelatococcaceae</taxon>
        <taxon>Chelatococcus</taxon>
    </lineage>
</organism>
<keyword evidence="2 7" id="KW-0132">Cell division</keyword>
<feature type="binding site" evidence="7">
    <location>
        <begin position="413"/>
        <end position="416"/>
    </location>
    <ligand>
        <name>meso-2,6-diaminopimelate</name>
        <dbReference type="ChEBI" id="CHEBI:57791"/>
    </ligand>
</feature>
<evidence type="ECO:0000256" key="5">
    <source>
        <dbReference type="ARBA" id="ARBA00023306"/>
    </source>
</evidence>
<evidence type="ECO:0000256" key="8">
    <source>
        <dbReference type="RuleBase" id="RU004135"/>
    </source>
</evidence>
<evidence type="ECO:0000313" key="12">
    <source>
        <dbReference type="EMBL" id="MBB6168102.1"/>
    </source>
</evidence>
<dbReference type="SUPFAM" id="SSF63418">
    <property type="entry name" value="MurE/MurF N-terminal domain"/>
    <property type="match status" value="1"/>
</dbReference>
<feature type="binding site" evidence="7">
    <location>
        <position position="186"/>
    </location>
    <ligand>
        <name>UDP-N-acetyl-alpha-D-muramoyl-L-alanyl-D-glutamate</name>
        <dbReference type="ChEBI" id="CHEBI:83900"/>
    </ligand>
</feature>
<dbReference type="Gene3D" id="3.40.1390.10">
    <property type="entry name" value="MurE/MurF, N-terminal domain"/>
    <property type="match status" value="1"/>
</dbReference>
<dbReference type="Proteomes" id="UP000588017">
    <property type="component" value="Unassembled WGS sequence"/>
</dbReference>
<evidence type="ECO:0000256" key="2">
    <source>
        <dbReference type="ARBA" id="ARBA00022618"/>
    </source>
</evidence>
<dbReference type="InterPro" id="IPR013221">
    <property type="entry name" value="Mur_ligase_cen"/>
</dbReference>
<dbReference type="InterPro" id="IPR000713">
    <property type="entry name" value="Mur_ligase_N"/>
</dbReference>
<feature type="binding site" evidence="7">
    <location>
        <position position="37"/>
    </location>
    <ligand>
        <name>UDP-N-acetyl-alpha-D-muramoyl-L-alanyl-D-glutamate</name>
        <dbReference type="ChEBI" id="CHEBI:83900"/>
    </ligand>
</feature>
<feature type="binding site" evidence="7">
    <location>
        <position position="389"/>
    </location>
    <ligand>
        <name>meso-2,6-diaminopimelate</name>
        <dbReference type="ChEBI" id="CHEBI:57791"/>
    </ligand>
</feature>
<dbReference type="NCBIfam" id="NF001124">
    <property type="entry name" value="PRK00139.1-2"/>
    <property type="match status" value="1"/>
</dbReference>
<keyword evidence="4 7" id="KW-0573">Peptidoglycan synthesis</keyword>
<evidence type="ECO:0000313" key="13">
    <source>
        <dbReference type="Proteomes" id="UP000588017"/>
    </source>
</evidence>
<feature type="binding site" evidence="7">
    <location>
        <begin position="117"/>
        <end position="123"/>
    </location>
    <ligand>
        <name>ATP</name>
        <dbReference type="ChEBI" id="CHEBI:30616"/>
    </ligand>
</feature>
<dbReference type="Gene3D" id="3.40.1190.10">
    <property type="entry name" value="Mur-like, catalytic domain"/>
    <property type="match status" value="1"/>
</dbReference>
<keyword evidence="13" id="KW-1185">Reference proteome</keyword>
<dbReference type="UniPathway" id="UPA00219"/>
<dbReference type="GO" id="GO:0051301">
    <property type="term" value="P:cell division"/>
    <property type="evidence" value="ECO:0007669"/>
    <property type="project" value="UniProtKB-KW"/>
</dbReference>
<dbReference type="PANTHER" id="PTHR23135:SF4">
    <property type="entry name" value="UDP-N-ACETYLMURAMOYL-L-ALANYL-D-GLUTAMATE--2,6-DIAMINOPIMELATE LIGASE MURE HOMOLOG, CHLOROPLASTIC"/>
    <property type="match status" value="1"/>
</dbReference>
<comment type="subcellular location">
    <subcellularLocation>
        <location evidence="7 8">Cytoplasm</location>
    </subcellularLocation>
</comment>
<dbReference type="PANTHER" id="PTHR23135">
    <property type="entry name" value="MUR LIGASE FAMILY MEMBER"/>
    <property type="match status" value="1"/>
</dbReference>
<dbReference type="HAMAP" id="MF_00208">
    <property type="entry name" value="MurE"/>
    <property type="match status" value="1"/>
</dbReference>
<keyword evidence="5 7" id="KW-0131">Cell cycle</keyword>
<dbReference type="SUPFAM" id="SSF53244">
    <property type="entry name" value="MurD-like peptide ligases, peptide-binding domain"/>
    <property type="match status" value="1"/>
</dbReference>
<evidence type="ECO:0000259" key="11">
    <source>
        <dbReference type="Pfam" id="PF08245"/>
    </source>
</evidence>
<dbReference type="AlphaFoldDB" id="A0A841K9I5"/>
<comment type="pathway">
    <text evidence="7 8">Cell wall biogenesis; peptidoglycan biosynthesis.</text>
</comment>
<evidence type="ECO:0000256" key="3">
    <source>
        <dbReference type="ARBA" id="ARBA00022960"/>
    </source>
</evidence>
<keyword evidence="7" id="KW-0963">Cytoplasm</keyword>
<feature type="domain" description="Mur ligase central" evidence="11">
    <location>
        <begin position="115"/>
        <end position="318"/>
    </location>
</feature>
<comment type="cofactor">
    <cofactor evidence="7">
        <name>Mg(2+)</name>
        <dbReference type="ChEBI" id="CHEBI:18420"/>
    </cofactor>
</comment>
<dbReference type="InterPro" id="IPR036565">
    <property type="entry name" value="Mur-like_cat_sf"/>
</dbReference>
<dbReference type="InterPro" id="IPR035911">
    <property type="entry name" value="MurE/MurF_N"/>
</dbReference>
<dbReference type="GO" id="GO:0009252">
    <property type="term" value="P:peptidoglycan biosynthetic process"/>
    <property type="evidence" value="ECO:0007669"/>
    <property type="project" value="UniProtKB-UniRule"/>
</dbReference>
<keyword evidence="7" id="KW-0067">ATP-binding</keyword>
<dbReference type="NCBIfam" id="NF001126">
    <property type="entry name" value="PRK00139.1-4"/>
    <property type="match status" value="1"/>
</dbReference>
<keyword evidence="3 7" id="KW-0133">Cell shape</keyword>
<dbReference type="EC" id="6.3.2.13" evidence="7"/>
<feature type="binding site" evidence="7">
    <location>
        <position position="461"/>
    </location>
    <ligand>
        <name>meso-2,6-diaminopimelate</name>
        <dbReference type="ChEBI" id="CHEBI:57791"/>
    </ligand>
</feature>
<keyword evidence="7 12" id="KW-0436">Ligase</keyword>
<keyword evidence="7" id="KW-0460">Magnesium</keyword>
<feature type="binding site" evidence="7">
    <location>
        <position position="192"/>
    </location>
    <ligand>
        <name>UDP-N-acetyl-alpha-D-muramoyl-L-alanyl-D-glutamate</name>
        <dbReference type="ChEBI" id="CHEBI:83900"/>
    </ligand>
</feature>
<dbReference type="SUPFAM" id="SSF53623">
    <property type="entry name" value="MurD-like peptide ligases, catalytic domain"/>
    <property type="match status" value="1"/>
</dbReference>
<evidence type="ECO:0000256" key="1">
    <source>
        <dbReference type="ARBA" id="ARBA00005898"/>
    </source>
</evidence>
<comment type="caution">
    <text evidence="12">The sequence shown here is derived from an EMBL/GenBank/DDBJ whole genome shotgun (WGS) entry which is preliminary data.</text>
</comment>
<name>A0A841K9I5_9HYPH</name>
<evidence type="ECO:0000256" key="6">
    <source>
        <dbReference type="ARBA" id="ARBA00023316"/>
    </source>
</evidence>
<dbReference type="GO" id="GO:0071555">
    <property type="term" value="P:cell wall organization"/>
    <property type="evidence" value="ECO:0007669"/>
    <property type="project" value="UniProtKB-KW"/>
</dbReference>
<keyword evidence="6 7" id="KW-0961">Cell wall biogenesis/degradation</keyword>
<accession>A0A841K9I5</accession>
<reference evidence="12 13" key="1">
    <citation type="submission" date="2020-08" db="EMBL/GenBank/DDBJ databases">
        <title>Genomic Encyclopedia of Type Strains, Phase IV (KMG-IV): sequencing the most valuable type-strain genomes for metagenomic binning, comparative biology and taxonomic classification.</title>
        <authorList>
            <person name="Goeker M."/>
        </authorList>
    </citation>
    <scope>NUCLEOTIDE SEQUENCE [LARGE SCALE GENOMIC DNA]</scope>
    <source>
        <strain evidence="12 13">DSM 101465</strain>
    </source>
</reference>
<feature type="binding site" evidence="7">
    <location>
        <position position="465"/>
    </location>
    <ligand>
        <name>meso-2,6-diaminopimelate</name>
        <dbReference type="ChEBI" id="CHEBI:57791"/>
    </ligand>
</feature>
<feature type="binding site" evidence="7">
    <location>
        <begin position="159"/>
        <end position="160"/>
    </location>
    <ligand>
        <name>UDP-N-acetyl-alpha-D-muramoyl-L-alanyl-D-glutamate</name>
        <dbReference type="ChEBI" id="CHEBI:83900"/>
    </ligand>
</feature>
<dbReference type="Pfam" id="PF01225">
    <property type="entry name" value="Mur_ligase"/>
    <property type="match status" value="1"/>
</dbReference>
<dbReference type="InterPro" id="IPR036615">
    <property type="entry name" value="Mur_ligase_C_dom_sf"/>
</dbReference>
<dbReference type="Pfam" id="PF02875">
    <property type="entry name" value="Mur_ligase_C"/>
    <property type="match status" value="1"/>
</dbReference>
<feature type="domain" description="Mur ligase C-terminal" evidence="10">
    <location>
        <begin position="340"/>
        <end position="463"/>
    </location>
</feature>
<comment type="function">
    <text evidence="7">Catalyzes the addition of meso-diaminopimelic acid to the nucleotide precursor UDP-N-acetylmuramoyl-L-alanyl-D-glutamate (UMAG) in the biosynthesis of bacterial cell-wall peptidoglycan.</text>
</comment>
<sequence length="492" mass="50729">MTDTAHIDGFALGDILPDAFAATLHASVRVRGLAFDSRRVQPGDVFVALAGAREDGRHYIADAIARGAVAVVAEGGRPADLPSGVVFGSVIDARRALALAAARVFPRQPGTVVAVTGTSGKSSVAEFTRQLFAACGHQAASLGTIGVVAPSGAHYGSLTTPDPLALHRTLDRLAGEGVTHLAMEASSHGLDQRRLDGVRLAAAAFTNLGRDHLDYHPTVEAYLTAKLRLFQRLLPEGATAVVNADAPEAARVESVAAARGLKVVSVGRTGRDIAIAEAAREGFSQRLRLAHGGMMHEVLLPLAGDFQAANAVVAAGLALAAGCAMQDIVRGLAGLAGVRGRLERVAEVNGALVVVDYAHKPDALAHVLDALRPYATGRLVVVFGAGGDRDPGKRPMMGAIASEKADVVIVTDDNPRSEDPAAIRAAILAAAPGAREIGDRAEAIRTAVRELEPGDVLVVAGKGHETGQIVGSTTIPFSDHEAVLAAVADVEQ</sequence>
<gene>
    <name evidence="7" type="primary">murE</name>
    <name evidence="12" type="ORF">HNQ73_001725</name>
</gene>
<dbReference type="EMBL" id="JACHEH010000003">
    <property type="protein sequence ID" value="MBB6168102.1"/>
    <property type="molecule type" value="Genomic_DNA"/>
</dbReference>
<dbReference type="GO" id="GO:0005737">
    <property type="term" value="C:cytoplasm"/>
    <property type="evidence" value="ECO:0007669"/>
    <property type="project" value="UniProtKB-SubCell"/>
</dbReference>
<dbReference type="GO" id="GO:0005524">
    <property type="term" value="F:ATP binding"/>
    <property type="evidence" value="ECO:0007669"/>
    <property type="project" value="UniProtKB-UniRule"/>
</dbReference>
<feature type="modified residue" description="N6-carboxylysine" evidence="7">
    <location>
        <position position="226"/>
    </location>
</feature>
<evidence type="ECO:0000259" key="9">
    <source>
        <dbReference type="Pfam" id="PF01225"/>
    </source>
</evidence>
<evidence type="ECO:0000256" key="7">
    <source>
        <dbReference type="HAMAP-Rule" id="MF_00208"/>
    </source>
</evidence>
<feature type="domain" description="Mur ligase N-terminal catalytic" evidence="9">
    <location>
        <begin position="30"/>
        <end position="102"/>
    </location>
</feature>
<evidence type="ECO:0000259" key="10">
    <source>
        <dbReference type="Pfam" id="PF02875"/>
    </source>
</evidence>
<comment type="PTM">
    <text evidence="7">Carboxylation is probably crucial for Mg(2+) binding and, consequently, for the gamma-phosphate positioning of ATP.</text>
</comment>
<feature type="binding site" evidence="7">
    <location>
        <position position="194"/>
    </location>
    <ligand>
        <name>UDP-N-acetyl-alpha-D-muramoyl-L-alanyl-D-glutamate</name>
        <dbReference type="ChEBI" id="CHEBI:83900"/>
    </ligand>
</feature>
<dbReference type="InterPro" id="IPR004101">
    <property type="entry name" value="Mur_ligase_C"/>
</dbReference>
<comment type="caution">
    <text evidence="7">Lacks conserved residue(s) required for the propagation of feature annotation.</text>
</comment>
<dbReference type="GO" id="GO:0008360">
    <property type="term" value="P:regulation of cell shape"/>
    <property type="evidence" value="ECO:0007669"/>
    <property type="project" value="UniProtKB-KW"/>
</dbReference>
<protein>
    <recommendedName>
        <fullName evidence="7">UDP-N-acetylmuramoyl-L-alanyl-D-glutamate--2,6-diaminopimelate ligase</fullName>
        <ecNumber evidence="7">6.3.2.13</ecNumber>
    </recommendedName>
    <alternativeName>
        <fullName evidence="7">Meso-A2pm-adding enzyme</fullName>
    </alternativeName>
    <alternativeName>
        <fullName evidence="7">Meso-diaminopimelate-adding enzyme</fullName>
    </alternativeName>
    <alternativeName>
        <fullName evidence="7">UDP-MurNAc-L-Ala-D-Glu:meso-diaminopimelate ligase</fullName>
    </alternativeName>
    <alternativeName>
        <fullName evidence="7">UDP-MurNAc-tripeptide synthetase</fullName>
    </alternativeName>
    <alternativeName>
        <fullName evidence="7">UDP-N-acetylmuramyl-tripeptide synthetase</fullName>
    </alternativeName>
</protein>
<dbReference type="InterPro" id="IPR005761">
    <property type="entry name" value="UDP-N-AcMur-Glu-dNH2Pim_ligase"/>
</dbReference>
<evidence type="ECO:0000256" key="4">
    <source>
        <dbReference type="ARBA" id="ARBA00022984"/>
    </source>
</evidence>
<dbReference type="Gene3D" id="3.90.190.20">
    <property type="entry name" value="Mur ligase, C-terminal domain"/>
    <property type="match status" value="1"/>
</dbReference>
<dbReference type="NCBIfam" id="TIGR01085">
    <property type="entry name" value="murE"/>
    <property type="match status" value="1"/>
</dbReference>
<comment type="catalytic activity">
    <reaction evidence="7">
        <text>UDP-N-acetyl-alpha-D-muramoyl-L-alanyl-D-glutamate + meso-2,6-diaminopimelate + ATP = UDP-N-acetyl-alpha-D-muramoyl-L-alanyl-gamma-D-glutamyl-meso-2,6-diaminopimelate + ADP + phosphate + H(+)</text>
        <dbReference type="Rhea" id="RHEA:23676"/>
        <dbReference type="ChEBI" id="CHEBI:15378"/>
        <dbReference type="ChEBI" id="CHEBI:30616"/>
        <dbReference type="ChEBI" id="CHEBI:43474"/>
        <dbReference type="ChEBI" id="CHEBI:57791"/>
        <dbReference type="ChEBI" id="CHEBI:83900"/>
        <dbReference type="ChEBI" id="CHEBI:83905"/>
        <dbReference type="ChEBI" id="CHEBI:456216"/>
        <dbReference type="EC" id="6.3.2.13"/>
    </reaction>
</comment>
<dbReference type="GO" id="GO:0008765">
    <property type="term" value="F:UDP-N-acetylmuramoylalanyl-D-glutamate-2,6-diaminopimelate ligase activity"/>
    <property type="evidence" value="ECO:0007669"/>
    <property type="project" value="UniProtKB-UniRule"/>
</dbReference>